<name>A0A7Y8G3E0_9PSED</name>
<keyword evidence="4" id="KW-0472">Membrane</keyword>
<dbReference type="RefSeq" id="WP_177062159.1">
    <property type="nucleotide sequence ID" value="NZ_JACARY010000088.1"/>
</dbReference>
<dbReference type="EMBL" id="JACARY010000088">
    <property type="protein sequence ID" value="NWD98755.1"/>
    <property type="molecule type" value="Genomic_DNA"/>
</dbReference>
<feature type="signal peptide" evidence="5">
    <location>
        <begin position="1"/>
        <end position="21"/>
    </location>
</feature>
<dbReference type="PANTHER" id="PTHR48182:SF2">
    <property type="entry name" value="PROTEIN SERAC1"/>
    <property type="match status" value="1"/>
</dbReference>
<evidence type="ECO:0000256" key="4">
    <source>
        <dbReference type="ARBA" id="ARBA00023136"/>
    </source>
</evidence>
<feature type="chain" id="PRO_5031358711" evidence="5">
    <location>
        <begin position="22"/>
        <end position="437"/>
    </location>
</feature>
<evidence type="ECO:0000313" key="11">
    <source>
        <dbReference type="Proteomes" id="UP000585226"/>
    </source>
</evidence>
<evidence type="ECO:0000256" key="5">
    <source>
        <dbReference type="SAM" id="SignalP"/>
    </source>
</evidence>
<evidence type="ECO:0000259" key="6">
    <source>
        <dbReference type="Pfam" id="PF05057"/>
    </source>
</evidence>
<keyword evidence="10" id="KW-1185">Reference proteome</keyword>
<dbReference type="PROSITE" id="PS51257">
    <property type="entry name" value="PROKAR_LIPOPROTEIN"/>
    <property type="match status" value="1"/>
</dbReference>
<reference evidence="10 11" key="1">
    <citation type="submission" date="2020-04" db="EMBL/GenBank/DDBJ databases">
        <title>Molecular characterization of pseudomonads from Agaricus bisporus reveal novel blotch 2 pathogens in Western Europe.</title>
        <authorList>
            <person name="Taparia T."/>
            <person name="Krijger M."/>
            <person name="Haynes E."/>
            <person name="Elpinstone J.G."/>
            <person name="Noble R."/>
            <person name="Van Der Wolf J."/>
        </authorList>
    </citation>
    <scope>NUCLEOTIDE SEQUENCE [LARGE SCALE GENOMIC DNA]</scope>
    <source>
        <strain evidence="8 10">P7774</strain>
        <strain evidence="9 11">P8021</strain>
    </source>
</reference>
<dbReference type="InterPro" id="IPR029058">
    <property type="entry name" value="AB_hydrolase_fold"/>
</dbReference>
<dbReference type="Proteomes" id="UP000572863">
    <property type="component" value="Unassembled WGS sequence"/>
</dbReference>
<comment type="subcellular location">
    <subcellularLocation>
        <location evidence="1">Endoplasmic reticulum</location>
    </subcellularLocation>
    <subcellularLocation>
        <location evidence="2">Membrane</location>
    </subcellularLocation>
</comment>
<evidence type="ECO:0000313" key="9">
    <source>
        <dbReference type="EMBL" id="NWE90466.1"/>
    </source>
</evidence>
<dbReference type="AlphaFoldDB" id="A0A7Y8G3E0"/>
<dbReference type="Pfam" id="PF05057">
    <property type="entry name" value="DUF676"/>
    <property type="match status" value="1"/>
</dbReference>
<proteinExistence type="predicted"/>
<feature type="domain" description="DUF4384" evidence="7">
    <location>
        <begin position="298"/>
        <end position="375"/>
    </location>
</feature>
<feature type="domain" description="DUF676" evidence="6">
    <location>
        <begin position="38"/>
        <end position="156"/>
    </location>
</feature>
<dbReference type="Gene3D" id="3.40.50.1820">
    <property type="entry name" value="alpha/beta hydrolase"/>
    <property type="match status" value="1"/>
</dbReference>
<keyword evidence="5" id="KW-0732">Signal</keyword>
<evidence type="ECO:0000259" key="7">
    <source>
        <dbReference type="Pfam" id="PF14326"/>
    </source>
</evidence>
<dbReference type="GO" id="GO:0016020">
    <property type="term" value="C:membrane"/>
    <property type="evidence" value="ECO:0007669"/>
    <property type="project" value="UniProtKB-SubCell"/>
</dbReference>
<organism evidence="9 11">
    <name type="scientific">Pseudomonas reactans</name>
    <dbReference type="NCBI Taxonomy" id="117680"/>
    <lineage>
        <taxon>Bacteria</taxon>
        <taxon>Pseudomonadati</taxon>
        <taxon>Pseudomonadota</taxon>
        <taxon>Gammaproteobacteria</taxon>
        <taxon>Pseudomonadales</taxon>
        <taxon>Pseudomonadaceae</taxon>
        <taxon>Pseudomonas</taxon>
    </lineage>
</organism>
<dbReference type="InterPro" id="IPR052374">
    <property type="entry name" value="SERAC1"/>
</dbReference>
<evidence type="ECO:0000313" key="10">
    <source>
        <dbReference type="Proteomes" id="UP000572863"/>
    </source>
</evidence>
<dbReference type="Pfam" id="PF14326">
    <property type="entry name" value="DUF4384"/>
    <property type="match status" value="1"/>
</dbReference>
<dbReference type="PANTHER" id="PTHR48182">
    <property type="entry name" value="PROTEIN SERAC1"/>
    <property type="match status" value="1"/>
</dbReference>
<dbReference type="EMBL" id="JACASD010000051">
    <property type="protein sequence ID" value="NWE90466.1"/>
    <property type="molecule type" value="Genomic_DNA"/>
</dbReference>
<protein>
    <submittedName>
        <fullName evidence="9">DUF4384 domain-containing protein</fullName>
    </submittedName>
</protein>
<evidence type="ECO:0000256" key="2">
    <source>
        <dbReference type="ARBA" id="ARBA00004370"/>
    </source>
</evidence>
<sequence length="437" mass="48461">MRTLLMLWILAFSLLGCGDKASTSSTSYWIKQSGERPKTVVVFIHGVLGDSRTTWASEEGKPGWPEIVLSDPLMPRSDVLAVGFRSGPVQEASNIEEVAVRTLGFIEDEGVFKDYDNVVFVVHSLGGLVTKRALRILQAKHPEDLQRVKAVLFFSTPAQGSDLAAMAQWLSSNPQFENMKPADFNAFLQVLDNDWQSLRRARTVEMPFPRVFCAYETLSTATFKIVPRSGAESACDNTPIAFDRDHISIVKPVSADDELHKYLRKRIVESLDPMLLQQKVSVKFVKSNNQLLEDGGSLRSGEQYAIELAARRPAWFYVFGVDSSGQVDRYFPHSMAAAEQTTPNTSIRIPEDPKKYLTLDSTTGIERVYIFALDKPDSSLASEGAAVGDQAREKLDTTLKVFRGAYVAPRKPDSSGETQLSITGLSATDVLMFEHKP</sequence>
<dbReference type="InterPro" id="IPR025493">
    <property type="entry name" value="DUF4384"/>
</dbReference>
<accession>A0A7Y8G3E0</accession>
<evidence type="ECO:0000256" key="3">
    <source>
        <dbReference type="ARBA" id="ARBA00022824"/>
    </source>
</evidence>
<evidence type="ECO:0000313" key="8">
    <source>
        <dbReference type="EMBL" id="NWD98755.1"/>
    </source>
</evidence>
<dbReference type="Proteomes" id="UP000585226">
    <property type="component" value="Unassembled WGS sequence"/>
</dbReference>
<dbReference type="InterPro" id="IPR007751">
    <property type="entry name" value="DUF676_lipase-like"/>
</dbReference>
<keyword evidence="3" id="KW-0256">Endoplasmic reticulum</keyword>
<evidence type="ECO:0000256" key="1">
    <source>
        <dbReference type="ARBA" id="ARBA00004240"/>
    </source>
</evidence>
<gene>
    <name evidence="8" type="ORF">HX871_30500</name>
    <name evidence="9" type="ORF">HX893_20270</name>
</gene>
<comment type="caution">
    <text evidence="9">The sequence shown here is derived from an EMBL/GenBank/DDBJ whole genome shotgun (WGS) entry which is preliminary data.</text>
</comment>
<dbReference type="SUPFAM" id="SSF53474">
    <property type="entry name" value="alpha/beta-Hydrolases"/>
    <property type="match status" value="1"/>
</dbReference>